<evidence type="ECO:0000313" key="2">
    <source>
        <dbReference type="EMBL" id="KAG5514679.1"/>
    </source>
</evidence>
<protein>
    <submittedName>
        <fullName evidence="2">Uncharacterized protein</fullName>
    </submittedName>
</protein>
<sequence length="217" mass="24942">MSEASKITRRHDTSSSPLGRIPDEIHVKSNTIHNKKIEQRIEMAWQDLPNVYKADQGSDGGVMHKFIFEKPNKMVRLGRNFLLIDRQLLQNQHLGKPFKFYHYPSLSMVDLRKIDRDDMHVDLLDEKYHACLEDITCPTFNEENNLTLNEEDNLVEELLEHSSMDLNDMASGESLVTSPQLFEAATLQEIHNFGAQAQRKKKPNSHQVVAFSAGRSK</sequence>
<proteinExistence type="predicted"/>
<organism evidence="2 3">
    <name type="scientific">Rhododendron griersonianum</name>
    <dbReference type="NCBI Taxonomy" id="479676"/>
    <lineage>
        <taxon>Eukaryota</taxon>
        <taxon>Viridiplantae</taxon>
        <taxon>Streptophyta</taxon>
        <taxon>Embryophyta</taxon>
        <taxon>Tracheophyta</taxon>
        <taxon>Spermatophyta</taxon>
        <taxon>Magnoliopsida</taxon>
        <taxon>eudicotyledons</taxon>
        <taxon>Gunneridae</taxon>
        <taxon>Pentapetalae</taxon>
        <taxon>asterids</taxon>
        <taxon>Ericales</taxon>
        <taxon>Ericaceae</taxon>
        <taxon>Ericoideae</taxon>
        <taxon>Rhodoreae</taxon>
        <taxon>Rhododendron</taxon>
    </lineage>
</organism>
<evidence type="ECO:0000256" key="1">
    <source>
        <dbReference type="SAM" id="MobiDB-lite"/>
    </source>
</evidence>
<feature type="region of interest" description="Disordered" evidence="1">
    <location>
        <begin position="1"/>
        <end position="22"/>
    </location>
</feature>
<reference evidence="2 3" key="1">
    <citation type="submission" date="2020-08" db="EMBL/GenBank/DDBJ databases">
        <title>Plant Genome Project.</title>
        <authorList>
            <person name="Zhang R.-G."/>
        </authorList>
    </citation>
    <scope>NUCLEOTIDE SEQUENCE [LARGE SCALE GENOMIC DNA]</scope>
    <source>
        <strain evidence="2">WSP0</strain>
        <tissue evidence="2">Leaf</tissue>
    </source>
</reference>
<dbReference type="Proteomes" id="UP000823749">
    <property type="component" value="Chromosome 13"/>
</dbReference>
<feature type="region of interest" description="Disordered" evidence="1">
    <location>
        <begin position="196"/>
        <end position="217"/>
    </location>
</feature>
<gene>
    <name evidence="2" type="ORF">RHGRI_035917</name>
</gene>
<dbReference type="EMBL" id="JACTNZ010000013">
    <property type="protein sequence ID" value="KAG5514679.1"/>
    <property type="molecule type" value="Genomic_DNA"/>
</dbReference>
<accession>A0AAV6HLY6</accession>
<keyword evidence="3" id="KW-1185">Reference proteome</keyword>
<dbReference type="AlphaFoldDB" id="A0AAV6HLY6"/>
<name>A0AAV6HLY6_9ERIC</name>
<comment type="caution">
    <text evidence="2">The sequence shown here is derived from an EMBL/GenBank/DDBJ whole genome shotgun (WGS) entry which is preliminary data.</text>
</comment>
<evidence type="ECO:0000313" key="3">
    <source>
        <dbReference type="Proteomes" id="UP000823749"/>
    </source>
</evidence>